<feature type="domain" description="Secretion system C-terminal sorting" evidence="3">
    <location>
        <begin position="187"/>
        <end position="258"/>
    </location>
</feature>
<organism evidence="4 5">
    <name type="scientific">Flavobacterium terrigena</name>
    <dbReference type="NCBI Taxonomy" id="402734"/>
    <lineage>
        <taxon>Bacteria</taxon>
        <taxon>Pseudomonadati</taxon>
        <taxon>Bacteroidota</taxon>
        <taxon>Flavobacteriia</taxon>
        <taxon>Flavobacteriales</taxon>
        <taxon>Flavobacteriaceae</taxon>
        <taxon>Flavobacterium</taxon>
    </lineage>
</organism>
<dbReference type="RefSeq" id="WP_091308069.1">
    <property type="nucleotide sequence ID" value="NZ_CBCSJU010000001.1"/>
</dbReference>
<evidence type="ECO:0000313" key="4">
    <source>
        <dbReference type="EMBL" id="SEI46558.1"/>
    </source>
</evidence>
<dbReference type="InterPro" id="IPR026444">
    <property type="entry name" value="Secre_tail"/>
</dbReference>
<dbReference type="Proteomes" id="UP000199702">
    <property type="component" value="Unassembled WGS sequence"/>
</dbReference>
<dbReference type="Pfam" id="PF18962">
    <property type="entry name" value="Por_Secre_tail"/>
    <property type="match status" value="1"/>
</dbReference>
<reference evidence="5" key="1">
    <citation type="submission" date="2016-10" db="EMBL/GenBank/DDBJ databases">
        <authorList>
            <person name="Varghese N."/>
            <person name="Submissions S."/>
        </authorList>
    </citation>
    <scope>NUCLEOTIDE SEQUENCE [LARGE SCALE GENOMIC DNA]</scope>
    <source>
        <strain evidence="5">DSM 17934</strain>
    </source>
</reference>
<sequence length="259" mass="28310">MKKKITLLFIFVAALLNAQQKSTGVINLTTNMTANMTLDNGTSLVTLTLSGPNDRWFALQFGSFSGGMEAGADLVYWNGSILVDARHNGIGNPPTNDTTNNWTLVTNTDNSPSAGLRTLVYTRPFSTGDSNDFTFNFANSDIDLAWARFSSASFALSYHGATNRGVLLDTTFAILGLDDFSLNASRVYPNPSTGNFTIATKTFLNTIDVYTINGVFVKTIKVDDTSENVEFNLSGLPIGVYLLELKNDKEKIWKKVIIE</sequence>
<keyword evidence="1 2" id="KW-0732">Signal</keyword>
<feature type="chain" id="PRO_5011536514" evidence="2">
    <location>
        <begin position="19"/>
        <end position="259"/>
    </location>
</feature>
<evidence type="ECO:0000256" key="2">
    <source>
        <dbReference type="SAM" id="SignalP"/>
    </source>
</evidence>
<protein>
    <submittedName>
        <fullName evidence="4">Por secretion system C-terminal sorting domain-containing protein</fullName>
    </submittedName>
</protein>
<dbReference type="EMBL" id="FNYA01000001">
    <property type="protein sequence ID" value="SEI46558.1"/>
    <property type="molecule type" value="Genomic_DNA"/>
</dbReference>
<dbReference type="NCBIfam" id="TIGR04183">
    <property type="entry name" value="Por_Secre_tail"/>
    <property type="match status" value="1"/>
</dbReference>
<dbReference type="InterPro" id="IPR045266">
    <property type="entry name" value="DOH_DOMON"/>
</dbReference>
<evidence type="ECO:0000313" key="5">
    <source>
        <dbReference type="Proteomes" id="UP000199702"/>
    </source>
</evidence>
<feature type="signal peptide" evidence="2">
    <location>
        <begin position="1"/>
        <end position="18"/>
    </location>
</feature>
<evidence type="ECO:0000256" key="1">
    <source>
        <dbReference type="ARBA" id="ARBA00022729"/>
    </source>
</evidence>
<proteinExistence type="predicted"/>
<gene>
    <name evidence="4" type="ORF">SAMN05660918_0723</name>
</gene>
<dbReference type="OrthoDB" id="667194at2"/>
<dbReference type="STRING" id="402734.SAMN05660918_0723"/>
<dbReference type="AlphaFoldDB" id="A0A1H6QRY6"/>
<evidence type="ECO:0000259" key="3">
    <source>
        <dbReference type="Pfam" id="PF18962"/>
    </source>
</evidence>
<accession>A0A1H6QRY6</accession>
<dbReference type="CDD" id="cd09631">
    <property type="entry name" value="DOMON_DOH"/>
    <property type="match status" value="1"/>
</dbReference>
<name>A0A1H6QRY6_9FLAO</name>
<keyword evidence="5" id="KW-1185">Reference proteome</keyword>